<evidence type="ECO:0000313" key="4">
    <source>
        <dbReference type="EMBL" id="GAB63197.1"/>
    </source>
</evidence>
<sequence length="266" mass="29112">MFIVPAFNYADESTKQYTVGVDDVLEISVLGHDELKTVAHVASDGAISFPYVGVLYVKGMSLSEIEKELSKKLSGGYIKYAVVSVTLSSYKSMKFFVYGEVGSPGRFDLEDNITVLKAISAAGGITPDGLYGNIKLRRKQKNKPGYKEININLKNTKESHLHADMPIESEDIVIVERSNSFFVYGEVLKPGKFILEENTTVLKAISLSGGFAKYGSPDRVKILRTEQGKSGYKSIKVDMKGAVSGQIGKDILLEPEDIVIVLEGIL</sequence>
<dbReference type="Pfam" id="PF10531">
    <property type="entry name" value="SLBB"/>
    <property type="match status" value="2"/>
</dbReference>
<comment type="caution">
    <text evidence="4">The sequence shown here is derived from an EMBL/GenBank/DDBJ whole genome shotgun (WGS) entry which is preliminary data.</text>
</comment>
<evidence type="ECO:0000259" key="2">
    <source>
        <dbReference type="Pfam" id="PF02563"/>
    </source>
</evidence>
<reference evidence="4 5" key="1">
    <citation type="journal article" date="2012" name="FEBS Lett.">
        <title>Anammox organism KSU-1 expresses a NirK-type copper-containing nitrite reductase instead of a NirS-type with cytochrome cd1.</title>
        <authorList>
            <person name="Hira D."/>
            <person name="Toh H."/>
            <person name="Migita C.T."/>
            <person name="Okubo H."/>
            <person name="Nishiyama T."/>
            <person name="Hattori M."/>
            <person name="Furukawa K."/>
            <person name="Fujii T."/>
        </authorList>
    </citation>
    <scope>NUCLEOTIDE SEQUENCE [LARGE SCALE GENOMIC DNA]</scope>
</reference>
<feature type="domain" description="Soluble ligand binding" evidence="3">
    <location>
        <begin position="94"/>
        <end position="142"/>
    </location>
</feature>
<dbReference type="STRING" id="247490.KSU1_C1601"/>
<name>I3INA2_9BACT</name>
<dbReference type="EMBL" id="BAFH01000003">
    <property type="protein sequence ID" value="GAB63197.1"/>
    <property type="molecule type" value="Genomic_DNA"/>
</dbReference>
<dbReference type="PANTHER" id="PTHR33619:SF3">
    <property type="entry name" value="POLYSACCHARIDE EXPORT PROTEIN GFCE-RELATED"/>
    <property type="match status" value="1"/>
</dbReference>
<gene>
    <name evidence="4" type="ORF">KSU1_C1601</name>
</gene>
<accession>I3INA2</accession>
<evidence type="ECO:0000256" key="1">
    <source>
        <dbReference type="ARBA" id="ARBA00022729"/>
    </source>
</evidence>
<evidence type="ECO:0000313" key="5">
    <source>
        <dbReference type="Proteomes" id="UP000002985"/>
    </source>
</evidence>
<dbReference type="OrthoDB" id="9815244at2"/>
<feature type="domain" description="Soluble ligand binding" evidence="3">
    <location>
        <begin position="181"/>
        <end position="231"/>
    </location>
</feature>
<proteinExistence type="predicted"/>
<dbReference type="eggNOG" id="COG1596">
    <property type="taxonomic scope" value="Bacteria"/>
</dbReference>
<dbReference type="Proteomes" id="UP000002985">
    <property type="component" value="Unassembled WGS sequence"/>
</dbReference>
<dbReference type="InterPro" id="IPR049712">
    <property type="entry name" value="Poly_export"/>
</dbReference>
<dbReference type="Gene3D" id="3.30.1950.10">
    <property type="entry name" value="wza like domain"/>
    <property type="match status" value="1"/>
</dbReference>
<organism evidence="4 5">
    <name type="scientific">Candidatus Jettenia caeni</name>
    <dbReference type="NCBI Taxonomy" id="247490"/>
    <lineage>
        <taxon>Bacteria</taxon>
        <taxon>Pseudomonadati</taxon>
        <taxon>Planctomycetota</taxon>
        <taxon>Candidatus Brocadiia</taxon>
        <taxon>Candidatus Brocadiales</taxon>
        <taxon>Candidatus Brocadiaceae</taxon>
        <taxon>Candidatus Jettenia</taxon>
    </lineage>
</organism>
<protein>
    <submittedName>
        <fullName evidence="4">Putative polysaccharide export protein</fullName>
    </submittedName>
</protein>
<keyword evidence="1" id="KW-0732">Signal</keyword>
<feature type="domain" description="Polysaccharide export protein N-terminal" evidence="2">
    <location>
        <begin position="12"/>
        <end position="87"/>
    </location>
</feature>
<evidence type="ECO:0000259" key="3">
    <source>
        <dbReference type="Pfam" id="PF10531"/>
    </source>
</evidence>
<dbReference type="InterPro" id="IPR019554">
    <property type="entry name" value="Soluble_ligand-bd"/>
</dbReference>
<dbReference type="AlphaFoldDB" id="I3INA2"/>
<dbReference type="Pfam" id="PF02563">
    <property type="entry name" value="Poly_export"/>
    <property type="match status" value="1"/>
</dbReference>
<dbReference type="PANTHER" id="PTHR33619">
    <property type="entry name" value="POLYSACCHARIDE EXPORT PROTEIN GFCE-RELATED"/>
    <property type="match status" value="1"/>
</dbReference>
<dbReference type="GO" id="GO:0015159">
    <property type="term" value="F:polysaccharide transmembrane transporter activity"/>
    <property type="evidence" value="ECO:0007669"/>
    <property type="project" value="InterPro"/>
</dbReference>
<dbReference type="InterPro" id="IPR003715">
    <property type="entry name" value="Poly_export_N"/>
</dbReference>
<keyword evidence="5" id="KW-1185">Reference proteome</keyword>
<dbReference type="Gene3D" id="3.10.560.10">
    <property type="entry name" value="Outer membrane lipoprotein wza domain like"/>
    <property type="match status" value="2"/>
</dbReference>